<evidence type="ECO:0000313" key="1">
    <source>
        <dbReference type="EMBL" id="CAK9107115.1"/>
    </source>
</evidence>
<dbReference type="PANTHER" id="PTHR31152">
    <property type="entry name" value="PLAC8 FAMILY PROTEIN"/>
    <property type="match status" value="1"/>
</dbReference>
<evidence type="ECO:0000313" key="2">
    <source>
        <dbReference type="Proteomes" id="UP001642464"/>
    </source>
</evidence>
<comment type="caution">
    <text evidence="1">The sequence shown here is derived from an EMBL/GenBank/DDBJ whole genome shotgun (WGS) entry which is preliminary data.</text>
</comment>
<proteinExistence type="predicted"/>
<dbReference type="EMBL" id="CAXAMM010042851">
    <property type="protein sequence ID" value="CAK9107115.1"/>
    <property type="molecule type" value="Genomic_DNA"/>
</dbReference>
<name>A0ABP0S490_9DINO</name>
<organism evidence="1 2">
    <name type="scientific">Durusdinium trenchii</name>
    <dbReference type="NCBI Taxonomy" id="1381693"/>
    <lineage>
        <taxon>Eukaryota</taxon>
        <taxon>Sar</taxon>
        <taxon>Alveolata</taxon>
        <taxon>Dinophyceae</taxon>
        <taxon>Suessiales</taxon>
        <taxon>Symbiodiniaceae</taxon>
        <taxon>Durusdinium</taxon>
    </lineage>
</organism>
<reference evidence="1 2" key="1">
    <citation type="submission" date="2024-02" db="EMBL/GenBank/DDBJ databases">
        <authorList>
            <person name="Chen Y."/>
            <person name="Shah S."/>
            <person name="Dougan E. K."/>
            <person name="Thang M."/>
            <person name="Chan C."/>
        </authorList>
    </citation>
    <scope>NUCLEOTIDE SEQUENCE [LARGE SCALE GENOMIC DNA]</scope>
</reference>
<dbReference type="PANTHER" id="PTHR31152:SF1">
    <property type="entry name" value="PLAC8 FAMILY PROTEIN"/>
    <property type="match status" value="1"/>
</dbReference>
<dbReference type="Proteomes" id="UP001642464">
    <property type="component" value="Unassembled WGS sequence"/>
</dbReference>
<sequence>MPVKQELVQACTGHWKTEMFQAPCEAPGSFLYGCCCICCASYQQRTELLDLTGEPYVCCAGLCPCGPLGEPQDRACLFLEVCCCPGLALSANRFMVQTRFDKENTPCDDCIITATCLFVCVLDIARCCVDVPHELDFLADCLVMSVQGCMHAQQQIEINEVKKHGWHGMPPMIMQHLPPSQQEMMQKVGMHGAAAHPSMIGAPQQMPMHQ</sequence>
<accession>A0ABP0S490</accession>
<protein>
    <submittedName>
        <fullName evidence="1">Uncharacterized protein</fullName>
    </submittedName>
</protein>
<keyword evidence="2" id="KW-1185">Reference proteome</keyword>
<gene>
    <name evidence="1" type="ORF">SCF082_LOCUS49871</name>
</gene>